<accession>A0ABR2GIC6</accession>
<name>A0ABR2GIC6_9EUKA</name>
<evidence type="ECO:0008006" key="3">
    <source>
        <dbReference type="Google" id="ProtNLM"/>
    </source>
</evidence>
<proteinExistence type="predicted"/>
<evidence type="ECO:0000313" key="2">
    <source>
        <dbReference type="Proteomes" id="UP001470230"/>
    </source>
</evidence>
<protein>
    <recommendedName>
        <fullName evidence="3">Terminase large subunit gp17-like C-terminal domain-containing protein</fullName>
    </recommendedName>
</protein>
<dbReference type="EMBL" id="JAPFFF010000750">
    <property type="protein sequence ID" value="KAK8833654.1"/>
    <property type="molecule type" value="Genomic_DNA"/>
</dbReference>
<gene>
    <name evidence="1" type="ORF">M9Y10_042535</name>
</gene>
<comment type="caution">
    <text evidence="1">The sequence shown here is derived from an EMBL/GenBank/DDBJ whole genome shotgun (WGS) entry which is preliminary data.</text>
</comment>
<keyword evidence="2" id="KW-1185">Reference proteome</keyword>
<sequence>MDKFDYLDLITDEPYIIGQKIGFKDLTLLHNEWIKNIMGVDADKDYTLLAHRGSYKTTCLTISVAFMLILEPNKNIIILRKTDSDVKEVIRQIYKIMNSKLYLFLVRAIYGVDLVFTEVSAFNLSTNLATSAKGTSQILGLGIKTSITGKHADTVITDDIVNLKDRISKPERELTKLAYMELQNIKNRTGRIINTGTPWHKEDCISIMPNVHKYDCYQTNLITRDKLEQIRGSMSPSLFCANYELKHISDEDCMFSNPVFTKDNDLILGGIAHIDGSYGGSDATAFTVLKQYEDKFIVFGMRWDKHVDDCLNIISNHMKMYRVGTIYCERNADKGYLAKELRNRGFIASDYQESMNKFIKISTYLRQNWKNITFLQCSSPEYINEILDYTENAPHDDSPDSLASILRQISKGKWLY</sequence>
<dbReference type="Proteomes" id="UP001470230">
    <property type="component" value="Unassembled WGS sequence"/>
</dbReference>
<dbReference type="Gene3D" id="3.40.50.300">
    <property type="entry name" value="P-loop containing nucleotide triphosphate hydrolases"/>
    <property type="match status" value="1"/>
</dbReference>
<dbReference type="InterPro" id="IPR027417">
    <property type="entry name" value="P-loop_NTPase"/>
</dbReference>
<evidence type="ECO:0000313" key="1">
    <source>
        <dbReference type="EMBL" id="KAK8833654.1"/>
    </source>
</evidence>
<reference evidence="1 2" key="1">
    <citation type="submission" date="2024-04" db="EMBL/GenBank/DDBJ databases">
        <title>Tritrichomonas musculus Genome.</title>
        <authorList>
            <person name="Alves-Ferreira E."/>
            <person name="Grigg M."/>
            <person name="Lorenzi H."/>
            <person name="Galac M."/>
        </authorList>
    </citation>
    <scope>NUCLEOTIDE SEQUENCE [LARGE SCALE GENOMIC DNA]</scope>
    <source>
        <strain evidence="1 2">EAF2021</strain>
    </source>
</reference>
<organism evidence="1 2">
    <name type="scientific">Tritrichomonas musculus</name>
    <dbReference type="NCBI Taxonomy" id="1915356"/>
    <lineage>
        <taxon>Eukaryota</taxon>
        <taxon>Metamonada</taxon>
        <taxon>Parabasalia</taxon>
        <taxon>Tritrichomonadida</taxon>
        <taxon>Tritrichomonadidae</taxon>
        <taxon>Tritrichomonas</taxon>
    </lineage>
</organism>